<organism evidence="1 2">
    <name type="scientific">Candidatus Nomurabacteria bacterium GW2011_GWF1_31_48</name>
    <dbReference type="NCBI Taxonomy" id="1618767"/>
    <lineage>
        <taxon>Bacteria</taxon>
        <taxon>Candidatus Nomuraibacteriota</taxon>
    </lineage>
</organism>
<dbReference type="AlphaFoldDB" id="A0A0F9YG07"/>
<protein>
    <recommendedName>
        <fullName evidence="3">ACT domain-containing protein</fullName>
    </recommendedName>
</protein>
<comment type="caution">
    <text evidence="1">The sequence shown here is derived from an EMBL/GenBank/DDBJ whole genome shotgun (WGS) entry which is preliminary data.</text>
</comment>
<gene>
    <name evidence="1" type="ORF">UR19_C0003G0194</name>
</gene>
<dbReference type="Proteomes" id="UP000034934">
    <property type="component" value="Unassembled WGS sequence"/>
</dbReference>
<evidence type="ECO:0008006" key="3">
    <source>
        <dbReference type="Google" id="ProtNLM"/>
    </source>
</evidence>
<sequence>MIKIQSIVRDIVLAEIEAYFALTNDYMNMSSYAYRIRPKVEELTKKQVTITSLVVSLSRLKKEFKKMKPLIHNVAIKNITTKLPLSELIYKNTNEFIKELESLHKNISISQEDFFTTTISTTEIDILCSTILEDKILKHFKNKPKTTNHNLAAIGISFGSEVFDTPNVFFSLLSVTARASINIEELVSTPTEFILIVAEKDFSKTVALFSNLYREVNKI</sequence>
<evidence type="ECO:0000313" key="1">
    <source>
        <dbReference type="EMBL" id="KKP30358.1"/>
    </source>
</evidence>
<name>A0A0F9YG07_9BACT</name>
<proteinExistence type="predicted"/>
<evidence type="ECO:0000313" key="2">
    <source>
        <dbReference type="Proteomes" id="UP000034934"/>
    </source>
</evidence>
<accession>A0A0F9YG07</accession>
<reference evidence="1 2" key="1">
    <citation type="journal article" date="2015" name="Nature">
        <title>rRNA introns, odd ribosomes, and small enigmatic genomes across a large radiation of phyla.</title>
        <authorList>
            <person name="Brown C.T."/>
            <person name="Hug L.A."/>
            <person name="Thomas B.C."/>
            <person name="Sharon I."/>
            <person name="Castelle C.J."/>
            <person name="Singh A."/>
            <person name="Wilkins M.J."/>
            <person name="Williams K.H."/>
            <person name="Banfield J.F."/>
        </authorList>
    </citation>
    <scope>NUCLEOTIDE SEQUENCE [LARGE SCALE GENOMIC DNA]</scope>
</reference>
<dbReference type="EMBL" id="LBOG01000003">
    <property type="protein sequence ID" value="KKP30358.1"/>
    <property type="molecule type" value="Genomic_DNA"/>
</dbReference>